<keyword evidence="3" id="KW-1185">Reference proteome</keyword>
<dbReference type="EMBL" id="JACXSS010000001">
    <property type="protein sequence ID" value="MBD9357769.1"/>
    <property type="molecule type" value="Genomic_DNA"/>
</dbReference>
<name>A0ABR9D3S7_9GAMM</name>
<dbReference type="Proteomes" id="UP000652176">
    <property type="component" value="Unassembled WGS sequence"/>
</dbReference>
<evidence type="ECO:0000313" key="2">
    <source>
        <dbReference type="EMBL" id="MBD9357769.1"/>
    </source>
</evidence>
<gene>
    <name evidence="2" type="ORF">IE877_18165</name>
</gene>
<comment type="caution">
    <text evidence="2">The sequence shown here is derived from an EMBL/GenBank/DDBJ whole genome shotgun (WGS) entry which is preliminary data.</text>
</comment>
<proteinExistence type="predicted"/>
<reference evidence="2 3" key="1">
    <citation type="submission" date="2020-09" db="EMBL/GenBank/DDBJ databases">
        <title>Methylomonas albis sp. nov. and Methylomonas fluvii sp. nov.: Two cold-adapted methanotrophs from the River Elbe and an amended description of Methylovulum psychrotolerans strain Eb1.</title>
        <authorList>
            <person name="Bussmann I.K."/>
            <person name="Klings K.-W."/>
            <person name="Warnstedt J."/>
            <person name="Hoppert M."/>
            <person name="Saborowski A."/>
            <person name="Horn F."/>
            <person name="Liebner S."/>
        </authorList>
    </citation>
    <scope>NUCLEOTIDE SEQUENCE [LARGE SCALE GENOMIC DNA]</scope>
    <source>
        <strain evidence="2 3">EbA</strain>
    </source>
</reference>
<accession>A0ABR9D3S7</accession>
<evidence type="ECO:0000313" key="3">
    <source>
        <dbReference type="Proteomes" id="UP000652176"/>
    </source>
</evidence>
<feature type="compositionally biased region" description="Polar residues" evidence="1">
    <location>
        <begin position="1"/>
        <end position="12"/>
    </location>
</feature>
<organism evidence="2 3">
    <name type="scientific">Methylomonas albis</name>
    <dbReference type="NCBI Taxonomy" id="1854563"/>
    <lineage>
        <taxon>Bacteria</taxon>
        <taxon>Pseudomonadati</taxon>
        <taxon>Pseudomonadota</taxon>
        <taxon>Gammaproteobacteria</taxon>
        <taxon>Methylococcales</taxon>
        <taxon>Methylococcaceae</taxon>
        <taxon>Methylomonas</taxon>
    </lineage>
</organism>
<evidence type="ECO:0000256" key="1">
    <source>
        <dbReference type="SAM" id="MobiDB-lite"/>
    </source>
</evidence>
<sequence length="203" mass="21453">MEYKNNEQNSASESHKAPEQVNSSRRSFAKVGAVVAPIIMTLTNRSAWATDTCSQSGFTSFSNANHAVSNVANVKNTNWKTPAAWALAATWPAGCGKATYSPTNLKFTSTLWSNNKDLAAVKTWEAANAKVLASSVISGVSSTSTATLLAALTDPSNQLLAYQIATVLNNAVVVGGVQQTVPSYFLSGQATLAEFTTFYSNCV</sequence>
<feature type="region of interest" description="Disordered" evidence="1">
    <location>
        <begin position="1"/>
        <end position="23"/>
    </location>
</feature>
<protein>
    <submittedName>
        <fullName evidence="2">Uncharacterized protein</fullName>
    </submittedName>
</protein>
<dbReference type="RefSeq" id="WP_192376028.1">
    <property type="nucleotide sequence ID" value="NZ_CAJHIV010000001.1"/>
</dbReference>